<protein>
    <submittedName>
        <fullName evidence="1">Uncharacterized protein</fullName>
    </submittedName>
</protein>
<dbReference type="EMBL" id="ML996569">
    <property type="protein sequence ID" value="KAF2759914.1"/>
    <property type="molecule type" value="Genomic_DNA"/>
</dbReference>
<dbReference type="GeneID" id="54484757"/>
<proteinExistence type="predicted"/>
<sequence>MALPFTYATVIRHLGLPYVTHERRTDCLLLSKQEVRADSCTYEDSMIYPVP</sequence>
<accession>A0A6A6WCY2</accession>
<gene>
    <name evidence="1" type="ORF">EJ05DRAFT_474949</name>
</gene>
<keyword evidence="2" id="KW-1185">Reference proteome</keyword>
<dbReference type="RefSeq" id="XP_033602365.1">
    <property type="nucleotide sequence ID" value="XM_033743703.1"/>
</dbReference>
<name>A0A6A6WCY2_9PEZI</name>
<evidence type="ECO:0000313" key="2">
    <source>
        <dbReference type="Proteomes" id="UP000799437"/>
    </source>
</evidence>
<dbReference type="Proteomes" id="UP000799437">
    <property type="component" value="Unassembled WGS sequence"/>
</dbReference>
<organism evidence="1 2">
    <name type="scientific">Pseudovirgaria hyperparasitica</name>
    <dbReference type="NCBI Taxonomy" id="470096"/>
    <lineage>
        <taxon>Eukaryota</taxon>
        <taxon>Fungi</taxon>
        <taxon>Dikarya</taxon>
        <taxon>Ascomycota</taxon>
        <taxon>Pezizomycotina</taxon>
        <taxon>Dothideomycetes</taxon>
        <taxon>Dothideomycetes incertae sedis</taxon>
        <taxon>Acrospermales</taxon>
        <taxon>Acrospermaceae</taxon>
        <taxon>Pseudovirgaria</taxon>
    </lineage>
</organism>
<dbReference type="AlphaFoldDB" id="A0A6A6WCY2"/>
<evidence type="ECO:0000313" key="1">
    <source>
        <dbReference type="EMBL" id="KAF2759914.1"/>
    </source>
</evidence>
<reference evidence="1" key="1">
    <citation type="journal article" date="2020" name="Stud. Mycol.">
        <title>101 Dothideomycetes genomes: a test case for predicting lifestyles and emergence of pathogens.</title>
        <authorList>
            <person name="Haridas S."/>
            <person name="Albert R."/>
            <person name="Binder M."/>
            <person name="Bloem J."/>
            <person name="Labutti K."/>
            <person name="Salamov A."/>
            <person name="Andreopoulos B."/>
            <person name="Baker S."/>
            <person name="Barry K."/>
            <person name="Bills G."/>
            <person name="Bluhm B."/>
            <person name="Cannon C."/>
            <person name="Castanera R."/>
            <person name="Culley D."/>
            <person name="Daum C."/>
            <person name="Ezra D."/>
            <person name="Gonzalez J."/>
            <person name="Henrissat B."/>
            <person name="Kuo A."/>
            <person name="Liang C."/>
            <person name="Lipzen A."/>
            <person name="Lutzoni F."/>
            <person name="Magnuson J."/>
            <person name="Mondo S."/>
            <person name="Nolan M."/>
            <person name="Ohm R."/>
            <person name="Pangilinan J."/>
            <person name="Park H.-J."/>
            <person name="Ramirez L."/>
            <person name="Alfaro M."/>
            <person name="Sun H."/>
            <person name="Tritt A."/>
            <person name="Yoshinaga Y."/>
            <person name="Zwiers L.-H."/>
            <person name="Turgeon B."/>
            <person name="Goodwin S."/>
            <person name="Spatafora J."/>
            <person name="Crous P."/>
            <person name="Grigoriev I."/>
        </authorList>
    </citation>
    <scope>NUCLEOTIDE SEQUENCE</scope>
    <source>
        <strain evidence="1">CBS 121739</strain>
    </source>
</reference>